<comment type="caution">
    <text evidence="1">The sequence shown here is derived from an EMBL/GenBank/DDBJ whole genome shotgun (WGS) entry which is preliminary data.</text>
</comment>
<evidence type="ECO:0000313" key="1">
    <source>
        <dbReference type="EMBL" id="KAL3952750.1"/>
    </source>
</evidence>
<dbReference type="Proteomes" id="UP001638806">
    <property type="component" value="Unassembled WGS sequence"/>
</dbReference>
<accession>A0ACC4D8Q7</accession>
<name>A0ACC4D8Q7_PURLI</name>
<organism evidence="1 2">
    <name type="scientific">Purpureocillium lilacinum</name>
    <name type="common">Paecilomyces lilacinus</name>
    <dbReference type="NCBI Taxonomy" id="33203"/>
    <lineage>
        <taxon>Eukaryota</taxon>
        <taxon>Fungi</taxon>
        <taxon>Dikarya</taxon>
        <taxon>Ascomycota</taxon>
        <taxon>Pezizomycotina</taxon>
        <taxon>Sordariomycetes</taxon>
        <taxon>Hypocreomycetidae</taxon>
        <taxon>Hypocreales</taxon>
        <taxon>Ophiocordycipitaceae</taxon>
        <taxon>Purpureocillium</taxon>
    </lineage>
</organism>
<proteinExistence type="predicted"/>
<evidence type="ECO:0000313" key="2">
    <source>
        <dbReference type="Proteomes" id="UP001638806"/>
    </source>
</evidence>
<dbReference type="EMBL" id="JBGNUJ010000012">
    <property type="protein sequence ID" value="KAL3952750.1"/>
    <property type="molecule type" value="Genomic_DNA"/>
</dbReference>
<reference evidence="1" key="1">
    <citation type="submission" date="2024-12" db="EMBL/GenBank/DDBJ databases">
        <title>Comparative genomics and development of molecular markers within Purpureocillium lilacinum and among Purpureocillium species.</title>
        <authorList>
            <person name="Yeh Z.-Y."/>
            <person name="Ni N.-T."/>
            <person name="Lo P.-H."/>
            <person name="Mushyakhwo K."/>
            <person name="Lin C.-F."/>
            <person name="Nai Y.-S."/>
        </authorList>
    </citation>
    <scope>NUCLEOTIDE SEQUENCE</scope>
    <source>
        <strain evidence="1">NCHU-NPUST-175</strain>
    </source>
</reference>
<sequence length="733" mass="81542">MLDQCQQWAPLPLQPPALWHLSHRQGQTTEHDAASIKTQEALGTRWWESSLPSPSPSEGMSAAPRPSSPIMRQTRDLTRPDASLFPEPVSCNEYSILPADTPIEALPNQWPESSRVHGQALSLPANILPGLSALQTRRGRGCGSMNAPTLTSPFKDCLGSLGKGNQRSFARPQGGRINGYIKFNWPKSKQDLCAPVRDPVPRRATAITSVASIAHTGTSLSVVPSSSISDRSAVSAPVAGPELGVDTNAPQNRRKNLLAADCQTIVTLSSTNDGVQSVNVTVDSPRRVPELFGYDAKMDATDRKLWTFYIRNWCPGRSVLLETNLWLKDFARMHKSDGVRAAIQSLAGIYIYDYLPIDSVRDRVNQRFFEAESCYSRLLADPNTAKNSVQASEAITIAALLSMQDVVLTERRLKGRREPRWLSGFRQAEFFLQSTDQGSRFWAPSNIQLSSLNISQSVIVGRALVLAQPMAPLPKISDPESEANRFGWLLYGSEQDVFEIHGGCGFSRKLLHLMSQITYCAARLEQDRENVVVPITAEYLLEELLQMRQWSSESGDWEAAKASLSVPDRWCNAPQGYKIGSSADMTDVTAEAWRLAAILYLKCRVLRLPRDHPDVVSTLSVLATCIRVMPTSGFQFTAQAPLFPVFLLGLLATCHHHKAVSQTWFEEVVSTPVRSSVPPLYEALQRIWLWISAERDLATGEDVNKLAIRDRNPWWERLVKQVTIREEEMLCLT</sequence>
<keyword evidence="2" id="KW-1185">Reference proteome</keyword>
<protein>
    <submittedName>
        <fullName evidence="1">Uncharacterized protein</fullName>
    </submittedName>
</protein>
<gene>
    <name evidence="1" type="ORF">ACCO45_012693</name>
</gene>